<feature type="compositionally biased region" description="Low complexity" evidence="1">
    <location>
        <begin position="105"/>
        <end position="115"/>
    </location>
</feature>
<evidence type="ECO:0000313" key="3">
    <source>
        <dbReference type="Proteomes" id="UP000593571"/>
    </source>
</evidence>
<accession>A0A7J8GBQ6</accession>
<feature type="compositionally biased region" description="Low complexity" evidence="1">
    <location>
        <begin position="66"/>
        <end position="82"/>
    </location>
</feature>
<protein>
    <submittedName>
        <fullName evidence="2">Uncharacterized protein</fullName>
    </submittedName>
</protein>
<sequence length="147" mass="15124">MCHCQGASGWGLQGLDFPGRSHSGGGSRERGTGWVQGSSPMQGPGEQLQAGQENRLKSWDGHRISGGHSSSAPAAPAQAPRGSSKHQRQGQGSERAGPHLPFHPAPGWAGPWQPASQRISSGSQTWKSPSPGQTAPPTSAPAEGPRG</sequence>
<organism evidence="2 3">
    <name type="scientific">Rousettus aegyptiacus</name>
    <name type="common">Egyptian fruit bat</name>
    <name type="synonym">Pteropus aegyptiacus</name>
    <dbReference type="NCBI Taxonomy" id="9407"/>
    <lineage>
        <taxon>Eukaryota</taxon>
        <taxon>Metazoa</taxon>
        <taxon>Chordata</taxon>
        <taxon>Craniata</taxon>
        <taxon>Vertebrata</taxon>
        <taxon>Euteleostomi</taxon>
        <taxon>Mammalia</taxon>
        <taxon>Eutheria</taxon>
        <taxon>Laurasiatheria</taxon>
        <taxon>Chiroptera</taxon>
        <taxon>Yinpterochiroptera</taxon>
        <taxon>Pteropodoidea</taxon>
        <taxon>Pteropodidae</taxon>
        <taxon>Rousettinae</taxon>
        <taxon>Rousettus</taxon>
    </lineage>
</organism>
<keyword evidence="3" id="KW-1185">Reference proteome</keyword>
<feature type="region of interest" description="Disordered" evidence="1">
    <location>
        <begin position="1"/>
        <end position="147"/>
    </location>
</feature>
<feature type="compositionally biased region" description="Basic and acidic residues" evidence="1">
    <location>
        <begin position="54"/>
        <end position="63"/>
    </location>
</feature>
<dbReference type="EMBL" id="JACASE010000006">
    <property type="protein sequence ID" value="KAF6457268.1"/>
    <property type="molecule type" value="Genomic_DNA"/>
</dbReference>
<name>A0A7J8GBQ6_ROUAE</name>
<gene>
    <name evidence="2" type="ORF">HJG63_011788</name>
</gene>
<proteinExistence type="predicted"/>
<comment type="caution">
    <text evidence="2">The sequence shown here is derived from an EMBL/GenBank/DDBJ whole genome shotgun (WGS) entry which is preliminary data.</text>
</comment>
<reference evidence="2 3" key="1">
    <citation type="journal article" date="2020" name="Nature">
        <title>Six reference-quality genomes reveal evolution of bat adaptations.</title>
        <authorList>
            <person name="Jebb D."/>
            <person name="Huang Z."/>
            <person name="Pippel M."/>
            <person name="Hughes G.M."/>
            <person name="Lavrichenko K."/>
            <person name="Devanna P."/>
            <person name="Winkler S."/>
            <person name="Jermiin L.S."/>
            <person name="Skirmuntt E.C."/>
            <person name="Katzourakis A."/>
            <person name="Burkitt-Gray L."/>
            <person name="Ray D.A."/>
            <person name="Sullivan K.A.M."/>
            <person name="Roscito J.G."/>
            <person name="Kirilenko B.M."/>
            <person name="Davalos L.M."/>
            <person name="Corthals A.P."/>
            <person name="Power M.L."/>
            <person name="Jones G."/>
            <person name="Ransome R.D."/>
            <person name="Dechmann D.K.N."/>
            <person name="Locatelli A.G."/>
            <person name="Puechmaille S.J."/>
            <person name="Fedrigo O."/>
            <person name="Jarvis E.D."/>
            <person name="Hiller M."/>
            <person name="Vernes S.C."/>
            <person name="Myers E.W."/>
            <person name="Teeling E.C."/>
        </authorList>
    </citation>
    <scope>NUCLEOTIDE SEQUENCE [LARGE SCALE GENOMIC DNA]</scope>
    <source>
        <strain evidence="2">MRouAeg1</strain>
        <tissue evidence="2">Muscle</tissue>
    </source>
</reference>
<feature type="compositionally biased region" description="Polar residues" evidence="1">
    <location>
        <begin position="116"/>
        <end position="137"/>
    </location>
</feature>
<evidence type="ECO:0000313" key="2">
    <source>
        <dbReference type="EMBL" id="KAF6457268.1"/>
    </source>
</evidence>
<evidence type="ECO:0000256" key="1">
    <source>
        <dbReference type="SAM" id="MobiDB-lite"/>
    </source>
</evidence>
<dbReference type="AlphaFoldDB" id="A0A7J8GBQ6"/>
<dbReference type="Proteomes" id="UP000593571">
    <property type="component" value="Unassembled WGS sequence"/>
</dbReference>